<sequence>MGRAREHWEQLRAALEKVDVETVGELYAPDAVWLEPQNPPHETNKLIQAYLSSWMQARENIDVSTKRILESEDGSFAAIEWAISYTAAGRRWNSLPRSSWIEVTDQGIAYQRDYY</sequence>
<dbReference type="RefSeq" id="WP_114593300.1">
    <property type="nucleotide sequence ID" value="NZ_CAXIBR010000159.1"/>
</dbReference>
<dbReference type="Pfam" id="PF12680">
    <property type="entry name" value="SnoaL_2"/>
    <property type="match status" value="1"/>
</dbReference>
<organism evidence="2 3">
    <name type="scientific">Euzebya pacifica</name>
    <dbReference type="NCBI Taxonomy" id="1608957"/>
    <lineage>
        <taxon>Bacteria</taxon>
        <taxon>Bacillati</taxon>
        <taxon>Actinomycetota</taxon>
        <taxon>Nitriliruptoria</taxon>
        <taxon>Euzebyales</taxon>
    </lineage>
</organism>
<keyword evidence="3" id="KW-1185">Reference proteome</keyword>
<dbReference type="Proteomes" id="UP000264006">
    <property type="component" value="Chromosome"/>
</dbReference>
<evidence type="ECO:0000313" key="2">
    <source>
        <dbReference type="EMBL" id="AXV09051.1"/>
    </source>
</evidence>
<evidence type="ECO:0000313" key="3">
    <source>
        <dbReference type="Proteomes" id="UP000264006"/>
    </source>
</evidence>
<evidence type="ECO:0000259" key="1">
    <source>
        <dbReference type="Pfam" id="PF12680"/>
    </source>
</evidence>
<dbReference type="SUPFAM" id="SSF54427">
    <property type="entry name" value="NTF2-like"/>
    <property type="match status" value="1"/>
</dbReference>
<proteinExistence type="predicted"/>
<protein>
    <recommendedName>
        <fullName evidence="1">SnoaL-like domain-containing protein</fullName>
    </recommendedName>
</protein>
<dbReference type="KEGG" id="euz:DVS28_a4386"/>
<dbReference type="InterPro" id="IPR032710">
    <property type="entry name" value="NTF2-like_dom_sf"/>
</dbReference>
<feature type="domain" description="SnoaL-like" evidence="1">
    <location>
        <begin position="9"/>
        <end position="109"/>
    </location>
</feature>
<dbReference type="AlphaFoldDB" id="A0A346Y3K4"/>
<dbReference type="EMBL" id="CP031165">
    <property type="protein sequence ID" value="AXV09051.1"/>
    <property type="molecule type" value="Genomic_DNA"/>
</dbReference>
<dbReference type="Gene3D" id="3.10.450.50">
    <property type="match status" value="1"/>
</dbReference>
<reference evidence="2 3" key="1">
    <citation type="submission" date="2018-09" db="EMBL/GenBank/DDBJ databases">
        <title>Complete genome sequence of Euzebya sp. DY32-46 isolated from seawater of Pacific Ocean.</title>
        <authorList>
            <person name="Xu L."/>
            <person name="Wu Y.-H."/>
            <person name="Xu X.-W."/>
        </authorList>
    </citation>
    <scope>NUCLEOTIDE SEQUENCE [LARGE SCALE GENOMIC DNA]</scope>
    <source>
        <strain evidence="2 3">DY32-46</strain>
    </source>
</reference>
<dbReference type="OrthoDB" id="5243244at2"/>
<accession>A0A346Y3K4</accession>
<dbReference type="InterPro" id="IPR037401">
    <property type="entry name" value="SnoaL-like"/>
</dbReference>
<name>A0A346Y3K4_9ACTN</name>
<gene>
    <name evidence="2" type="ORF">DVS28_a4386</name>
</gene>